<dbReference type="GO" id="GO:0005093">
    <property type="term" value="F:Rab GDP-dissociation inhibitor activity"/>
    <property type="evidence" value="ECO:0007669"/>
    <property type="project" value="TreeGrafter"/>
</dbReference>
<comment type="similarity">
    <text evidence="1">Belongs to the Rab GDI family.</text>
</comment>
<dbReference type="InterPro" id="IPR018203">
    <property type="entry name" value="GDP_dissociation_inhibitor"/>
</dbReference>
<proteinExistence type="inferred from homology"/>
<reference evidence="3" key="2">
    <citation type="submission" date="2025-09" db="UniProtKB">
        <authorList>
            <consortium name="Ensembl"/>
        </authorList>
    </citation>
    <scope>IDENTIFICATION</scope>
</reference>
<dbReference type="Ensembl" id="ENSSDAT00000022590.1">
    <property type="protein sequence ID" value="ENSSDAP00000019749.1"/>
    <property type="gene ID" value="ENSSDAG00000018006.1"/>
</dbReference>
<dbReference type="PANTHER" id="PTHR11787:SF8">
    <property type="entry name" value="RAB GDP DISSOCIATION INHIBITOR"/>
    <property type="match status" value="1"/>
</dbReference>
<dbReference type="Pfam" id="PF00996">
    <property type="entry name" value="GDI"/>
    <property type="match status" value="1"/>
</dbReference>
<name>A0A8C9QBN3_SPEDA</name>
<dbReference type="GO" id="GO:0016192">
    <property type="term" value="P:vesicle-mediated transport"/>
    <property type="evidence" value="ECO:0007669"/>
    <property type="project" value="TreeGrafter"/>
</dbReference>
<dbReference type="GO" id="GO:0007264">
    <property type="term" value="P:small GTPase-mediated signal transduction"/>
    <property type="evidence" value="ECO:0007669"/>
    <property type="project" value="InterPro"/>
</dbReference>
<evidence type="ECO:0000313" key="3">
    <source>
        <dbReference type="Ensembl" id="ENSSDAP00000019749.1"/>
    </source>
</evidence>
<dbReference type="PANTHER" id="PTHR11787">
    <property type="entry name" value="RAB GDP-DISSOCIATION INHIBITOR"/>
    <property type="match status" value="1"/>
</dbReference>
<reference evidence="3" key="1">
    <citation type="submission" date="2025-08" db="UniProtKB">
        <authorList>
            <consortium name="Ensembl"/>
        </authorList>
    </citation>
    <scope>IDENTIFICATION</scope>
</reference>
<keyword evidence="2" id="KW-0343">GTPase activation</keyword>
<accession>A0A8C9QBN3</accession>
<dbReference type="Gene3D" id="3.50.50.60">
    <property type="entry name" value="FAD/NAD(P)-binding domain"/>
    <property type="match status" value="1"/>
</dbReference>
<dbReference type="GO" id="GO:0005096">
    <property type="term" value="F:GTPase activator activity"/>
    <property type="evidence" value="ECO:0007669"/>
    <property type="project" value="UniProtKB-KW"/>
</dbReference>
<organism evidence="3 4">
    <name type="scientific">Spermophilus dauricus</name>
    <name type="common">Daurian ground squirrel</name>
    <dbReference type="NCBI Taxonomy" id="99837"/>
    <lineage>
        <taxon>Eukaryota</taxon>
        <taxon>Metazoa</taxon>
        <taxon>Chordata</taxon>
        <taxon>Craniata</taxon>
        <taxon>Vertebrata</taxon>
        <taxon>Euteleostomi</taxon>
        <taxon>Mammalia</taxon>
        <taxon>Eutheria</taxon>
        <taxon>Euarchontoglires</taxon>
        <taxon>Glires</taxon>
        <taxon>Rodentia</taxon>
        <taxon>Sciuromorpha</taxon>
        <taxon>Sciuridae</taxon>
        <taxon>Xerinae</taxon>
        <taxon>Marmotini</taxon>
        <taxon>Spermophilus</taxon>
    </lineage>
</organism>
<dbReference type="PRINTS" id="PR00891">
    <property type="entry name" value="RABGDIREP"/>
</dbReference>
<dbReference type="Proteomes" id="UP000694422">
    <property type="component" value="Unplaced"/>
</dbReference>
<protein>
    <submittedName>
        <fullName evidence="3">Uncharacterized protein</fullName>
    </submittedName>
</protein>
<evidence type="ECO:0000313" key="4">
    <source>
        <dbReference type="Proteomes" id="UP000694422"/>
    </source>
</evidence>
<evidence type="ECO:0000256" key="1">
    <source>
        <dbReference type="ARBA" id="ARBA00005593"/>
    </source>
</evidence>
<sequence>MNRKAKVVNEWTLFCFLRVFACILSSIMSVNGKKVLHLHQNPHYGGSSLASKPTLWGVKCFYNTTESVSASMGRGRDWNVDLISKWGEHPGDLLPPVILYLLIVTTQNSSLFKSLIHKMD</sequence>
<dbReference type="InterPro" id="IPR036188">
    <property type="entry name" value="FAD/NAD-bd_sf"/>
</dbReference>
<dbReference type="GO" id="GO:0005737">
    <property type="term" value="C:cytoplasm"/>
    <property type="evidence" value="ECO:0007669"/>
    <property type="project" value="TreeGrafter"/>
</dbReference>
<evidence type="ECO:0000256" key="2">
    <source>
        <dbReference type="ARBA" id="ARBA00022468"/>
    </source>
</evidence>
<keyword evidence="4" id="KW-1185">Reference proteome</keyword>
<dbReference type="AlphaFoldDB" id="A0A8C9QBN3"/>